<proteinExistence type="predicted"/>
<evidence type="ECO:0000313" key="1">
    <source>
        <dbReference type="EMBL" id="RNA11807.1"/>
    </source>
</evidence>
<dbReference type="EMBL" id="REGN01005847">
    <property type="protein sequence ID" value="RNA11807.1"/>
    <property type="molecule type" value="Genomic_DNA"/>
</dbReference>
<gene>
    <name evidence="1" type="ORF">BpHYR1_016729</name>
</gene>
<dbReference type="AlphaFoldDB" id="A0A3M7QK34"/>
<name>A0A3M7QK34_BRAPC</name>
<reference evidence="1 2" key="1">
    <citation type="journal article" date="2018" name="Sci. Rep.">
        <title>Genomic signatures of local adaptation to the degree of environmental predictability in rotifers.</title>
        <authorList>
            <person name="Franch-Gras L."/>
            <person name="Hahn C."/>
            <person name="Garcia-Roger E.M."/>
            <person name="Carmona M.J."/>
            <person name="Serra M."/>
            <person name="Gomez A."/>
        </authorList>
    </citation>
    <scope>NUCLEOTIDE SEQUENCE [LARGE SCALE GENOMIC DNA]</scope>
    <source>
        <strain evidence="1">HYR1</strain>
    </source>
</reference>
<organism evidence="1 2">
    <name type="scientific">Brachionus plicatilis</name>
    <name type="common">Marine rotifer</name>
    <name type="synonym">Brachionus muelleri</name>
    <dbReference type="NCBI Taxonomy" id="10195"/>
    <lineage>
        <taxon>Eukaryota</taxon>
        <taxon>Metazoa</taxon>
        <taxon>Spiralia</taxon>
        <taxon>Gnathifera</taxon>
        <taxon>Rotifera</taxon>
        <taxon>Eurotatoria</taxon>
        <taxon>Monogononta</taxon>
        <taxon>Pseudotrocha</taxon>
        <taxon>Ploima</taxon>
        <taxon>Brachionidae</taxon>
        <taxon>Brachionus</taxon>
    </lineage>
</organism>
<comment type="caution">
    <text evidence="1">The sequence shown here is derived from an EMBL/GenBank/DDBJ whole genome shotgun (WGS) entry which is preliminary data.</text>
</comment>
<accession>A0A3M7QK34</accession>
<evidence type="ECO:0000313" key="2">
    <source>
        <dbReference type="Proteomes" id="UP000276133"/>
    </source>
</evidence>
<dbReference type="Proteomes" id="UP000276133">
    <property type="component" value="Unassembled WGS sequence"/>
</dbReference>
<protein>
    <submittedName>
        <fullName evidence="1">Uncharacterized protein</fullName>
    </submittedName>
</protein>
<keyword evidence="2" id="KW-1185">Reference proteome</keyword>
<sequence>MQAEKRVHTARISLWRRLERKLFCLHYLQKKMNSKHRKVARFGKQVSHYYRINHMMLFISQVFKQAGLFIIVTITKQHAAQYIIGKICFGQLEIK</sequence>